<evidence type="ECO:0000313" key="8">
    <source>
        <dbReference type="EMBL" id="EPS57912.1"/>
    </source>
</evidence>
<comment type="similarity">
    <text evidence="2">Belongs to the TAPT1 family.</text>
</comment>
<dbReference type="AlphaFoldDB" id="S8DEX6"/>
<feature type="transmembrane region" description="Helical" evidence="7">
    <location>
        <begin position="234"/>
        <end position="259"/>
    </location>
</feature>
<dbReference type="PANTHER" id="PTHR13317">
    <property type="entry name" value="TRANSMEMBRANE ANTERIOR POSTERIOR TRANSFORMATION PROTEIN 1 HOMOLOG"/>
    <property type="match status" value="1"/>
</dbReference>
<evidence type="ECO:0000256" key="1">
    <source>
        <dbReference type="ARBA" id="ARBA00004141"/>
    </source>
</evidence>
<proteinExistence type="inferred from homology"/>
<evidence type="ECO:0000256" key="7">
    <source>
        <dbReference type="SAM" id="Phobius"/>
    </source>
</evidence>
<comment type="subcellular location">
    <subcellularLocation>
        <location evidence="1">Membrane</location>
        <topology evidence="1">Multi-pass membrane protein</topology>
    </subcellularLocation>
</comment>
<comment type="caution">
    <text evidence="8">The sequence shown here is derived from an EMBL/GenBank/DDBJ whole genome shotgun (WGS) entry which is preliminary data.</text>
</comment>
<evidence type="ECO:0000256" key="2">
    <source>
        <dbReference type="ARBA" id="ARBA00008803"/>
    </source>
</evidence>
<feature type="compositionally biased region" description="Basic residues" evidence="6">
    <location>
        <begin position="42"/>
        <end position="55"/>
    </location>
</feature>
<evidence type="ECO:0000256" key="3">
    <source>
        <dbReference type="ARBA" id="ARBA00022692"/>
    </source>
</evidence>
<feature type="region of interest" description="Disordered" evidence="6">
    <location>
        <begin position="37"/>
        <end position="61"/>
    </location>
</feature>
<dbReference type="EMBL" id="AUSU01009714">
    <property type="protein sequence ID" value="EPS57912.1"/>
    <property type="molecule type" value="Genomic_DNA"/>
</dbReference>
<keyword evidence="4 7" id="KW-1133">Transmembrane helix</keyword>
<protein>
    <submittedName>
        <fullName evidence="8">Uncharacterized protein</fullName>
    </submittedName>
</protein>
<keyword evidence="3 7" id="KW-0812">Transmembrane</keyword>
<dbReference type="InterPro" id="IPR008010">
    <property type="entry name" value="Tatp1"/>
</dbReference>
<evidence type="ECO:0000256" key="4">
    <source>
        <dbReference type="ARBA" id="ARBA00022989"/>
    </source>
</evidence>
<evidence type="ECO:0000256" key="5">
    <source>
        <dbReference type="ARBA" id="ARBA00023136"/>
    </source>
</evidence>
<keyword evidence="9" id="KW-1185">Reference proteome</keyword>
<evidence type="ECO:0000313" key="9">
    <source>
        <dbReference type="Proteomes" id="UP000015453"/>
    </source>
</evidence>
<name>S8DEX6_9LAMI</name>
<gene>
    <name evidence="8" type="ORF">M569_16905</name>
</gene>
<accession>S8DEX6</accession>
<keyword evidence="5 7" id="KW-0472">Membrane</keyword>
<dbReference type="GO" id="GO:0005789">
    <property type="term" value="C:endoplasmic reticulum membrane"/>
    <property type="evidence" value="ECO:0007669"/>
    <property type="project" value="TreeGrafter"/>
</dbReference>
<dbReference type="Proteomes" id="UP000015453">
    <property type="component" value="Unassembled WGS sequence"/>
</dbReference>
<evidence type="ECO:0000256" key="6">
    <source>
        <dbReference type="SAM" id="MobiDB-lite"/>
    </source>
</evidence>
<dbReference type="PANTHER" id="PTHR13317:SF4">
    <property type="entry name" value="TRANSMEMBRANE ANTERIOR POSTERIOR TRANSFORMATION PROTEIN 1 HOMOLOG"/>
    <property type="match status" value="1"/>
</dbReference>
<reference evidence="8 9" key="1">
    <citation type="journal article" date="2013" name="BMC Genomics">
        <title>The miniature genome of a carnivorous plant Genlisea aurea contains a low number of genes and short non-coding sequences.</title>
        <authorList>
            <person name="Leushkin E.V."/>
            <person name="Sutormin R.A."/>
            <person name="Nabieva E.R."/>
            <person name="Penin A.A."/>
            <person name="Kondrashov A.S."/>
            <person name="Logacheva M.D."/>
        </authorList>
    </citation>
    <scope>NUCLEOTIDE SEQUENCE [LARGE SCALE GENOMIC DNA]</scope>
</reference>
<sequence length="265" mass="30194">MGLKSGGRNLSFEILGFSQYDDVFHAAEADSDLTFVPDDKKRKNKKKKKKKKAKKNREGNAIHDESVISEDAIHDFSAIDADVGYTRTSAAIFPADVDSCPAAKSEGLRQRNVGFLMNGGNEELTVEDTGSCPRDDEANVDRENSPEIFTSDHVVELPRRTIEKEESLDWKKLMAKDPNETAPIEYSPMKYFMEEMYAGNSLRSTTSMGNDKERERVYDTIFRLPWRCELLIDFGFFVCLDSFLSLFTIMPTRIAIAFWRVLKTR</sequence>
<organism evidence="8 9">
    <name type="scientific">Genlisea aurea</name>
    <dbReference type="NCBI Taxonomy" id="192259"/>
    <lineage>
        <taxon>Eukaryota</taxon>
        <taxon>Viridiplantae</taxon>
        <taxon>Streptophyta</taxon>
        <taxon>Embryophyta</taxon>
        <taxon>Tracheophyta</taxon>
        <taxon>Spermatophyta</taxon>
        <taxon>Magnoliopsida</taxon>
        <taxon>eudicotyledons</taxon>
        <taxon>Gunneridae</taxon>
        <taxon>Pentapetalae</taxon>
        <taxon>asterids</taxon>
        <taxon>lamiids</taxon>
        <taxon>Lamiales</taxon>
        <taxon>Lentibulariaceae</taxon>
        <taxon>Genlisea</taxon>
    </lineage>
</organism>
<dbReference type="OrthoDB" id="29023at2759"/>